<dbReference type="InterPro" id="IPR045107">
    <property type="entry name" value="SAC3/GANP/THP3"/>
</dbReference>
<feature type="compositionally biased region" description="Basic and acidic residues" evidence="1">
    <location>
        <begin position="1444"/>
        <end position="1454"/>
    </location>
</feature>
<gene>
    <name evidence="3" type="ORF">E4U43_000838</name>
</gene>
<feature type="compositionally biased region" description="Polar residues" evidence="1">
    <location>
        <begin position="85"/>
        <end position="103"/>
    </location>
</feature>
<evidence type="ECO:0000313" key="4">
    <source>
        <dbReference type="Proteomes" id="UP000748025"/>
    </source>
</evidence>
<dbReference type="PANTHER" id="PTHR12436">
    <property type="entry name" value="80 KDA MCM3-ASSOCIATED PROTEIN"/>
    <property type="match status" value="1"/>
</dbReference>
<keyword evidence="4" id="KW-1185">Reference proteome</keyword>
<dbReference type="InterPro" id="IPR005062">
    <property type="entry name" value="SAC3/GANP/THP3_conserved"/>
</dbReference>
<feature type="compositionally biased region" description="Pro residues" evidence="1">
    <location>
        <begin position="858"/>
        <end position="869"/>
    </location>
</feature>
<dbReference type="GO" id="GO:0006406">
    <property type="term" value="P:mRNA export from nucleus"/>
    <property type="evidence" value="ECO:0007669"/>
    <property type="project" value="TreeGrafter"/>
</dbReference>
<reference evidence="3" key="1">
    <citation type="journal article" date="2020" name="bioRxiv">
        <title>Whole genome comparisons of ergot fungi reveals the divergence and evolution of species within the genus Claviceps are the result of varying mechanisms driving genome evolution and host range expansion.</title>
        <authorList>
            <person name="Wyka S.A."/>
            <person name="Mondo S.J."/>
            <person name="Liu M."/>
            <person name="Dettman J."/>
            <person name="Nalam V."/>
            <person name="Broders K.D."/>
        </authorList>
    </citation>
    <scope>NUCLEOTIDE SEQUENCE</scope>
    <source>
        <strain evidence="3">CCC 602</strain>
    </source>
</reference>
<evidence type="ECO:0000259" key="2">
    <source>
        <dbReference type="Pfam" id="PF03399"/>
    </source>
</evidence>
<feature type="region of interest" description="Disordered" evidence="1">
    <location>
        <begin position="766"/>
        <end position="812"/>
    </location>
</feature>
<feature type="compositionally biased region" description="Polar residues" evidence="1">
    <location>
        <begin position="960"/>
        <end position="971"/>
    </location>
</feature>
<dbReference type="PANTHER" id="PTHR12436:SF3">
    <property type="entry name" value="GERMINAL-CENTER ASSOCIATED NUCLEAR PROTEIN"/>
    <property type="match status" value="1"/>
</dbReference>
<evidence type="ECO:0000313" key="3">
    <source>
        <dbReference type="EMBL" id="KAG6003859.1"/>
    </source>
</evidence>
<accession>A0A9P7N8R7</accession>
<dbReference type="OrthoDB" id="264795at2759"/>
<proteinExistence type="predicted"/>
<feature type="compositionally biased region" description="Polar residues" evidence="1">
    <location>
        <begin position="718"/>
        <end position="737"/>
    </location>
</feature>
<feature type="compositionally biased region" description="Polar residues" evidence="1">
    <location>
        <begin position="785"/>
        <end position="812"/>
    </location>
</feature>
<feature type="compositionally biased region" description="Low complexity" evidence="1">
    <location>
        <begin position="699"/>
        <end position="711"/>
    </location>
</feature>
<protein>
    <recommendedName>
        <fullName evidence="2">SAC3/GANP/THP3 conserved domain-containing protein</fullName>
    </recommendedName>
</protein>
<feature type="region of interest" description="Disordered" evidence="1">
    <location>
        <begin position="677"/>
        <end position="748"/>
    </location>
</feature>
<feature type="compositionally biased region" description="Basic and acidic residues" evidence="1">
    <location>
        <begin position="119"/>
        <end position="148"/>
    </location>
</feature>
<feature type="compositionally biased region" description="Basic and acidic residues" evidence="1">
    <location>
        <begin position="1461"/>
        <end position="1470"/>
    </location>
</feature>
<name>A0A9P7N8R7_9HYPO</name>
<dbReference type="Gene3D" id="1.25.40.990">
    <property type="match status" value="1"/>
</dbReference>
<feature type="region of interest" description="Disordered" evidence="1">
    <location>
        <begin position="1444"/>
        <end position="1470"/>
    </location>
</feature>
<feature type="region of interest" description="Disordered" evidence="1">
    <location>
        <begin position="1205"/>
        <end position="1286"/>
    </location>
</feature>
<comment type="caution">
    <text evidence="3">The sequence shown here is derived from an EMBL/GenBank/DDBJ whole genome shotgun (WGS) entry which is preliminary data.</text>
</comment>
<feature type="compositionally biased region" description="Low complexity" evidence="1">
    <location>
        <begin position="1217"/>
        <end position="1231"/>
    </location>
</feature>
<dbReference type="EMBL" id="SRPW01001258">
    <property type="protein sequence ID" value="KAG6003859.1"/>
    <property type="molecule type" value="Genomic_DNA"/>
</dbReference>
<dbReference type="Proteomes" id="UP000748025">
    <property type="component" value="Unassembled WGS sequence"/>
</dbReference>
<feature type="domain" description="SAC3/GANP/THP3 conserved" evidence="2">
    <location>
        <begin position="266"/>
        <end position="580"/>
    </location>
</feature>
<dbReference type="GO" id="GO:0005737">
    <property type="term" value="C:cytoplasm"/>
    <property type="evidence" value="ECO:0007669"/>
    <property type="project" value="TreeGrafter"/>
</dbReference>
<feature type="compositionally biased region" description="Low complexity" evidence="1">
    <location>
        <begin position="677"/>
        <end position="690"/>
    </location>
</feature>
<feature type="compositionally biased region" description="Acidic residues" evidence="1">
    <location>
        <begin position="1373"/>
        <end position="1393"/>
    </location>
</feature>
<feature type="compositionally biased region" description="Polar residues" evidence="1">
    <location>
        <begin position="1013"/>
        <end position="1025"/>
    </location>
</feature>
<feature type="region of interest" description="Disordered" evidence="1">
    <location>
        <begin position="67"/>
        <end position="171"/>
    </location>
</feature>
<feature type="region of interest" description="Disordered" evidence="1">
    <location>
        <begin position="1334"/>
        <end position="1413"/>
    </location>
</feature>
<feature type="compositionally biased region" description="Low complexity" evidence="1">
    <location>
        <begin position="991"/>
        <end position="1012"/>
    </location>
</feature>
<feature type="region of interest" description="Disordered" evidence="1">
    <location>
        <begin position="851"/>
        <end position="929"/>
    </location>
</feature>
<feature type="compositionally biased region" description="Polar residues" evidence="1">
    <location>
        <begin position="1275"/>
        <end position="1285"/>
    </location>
</feature>
<feature type="compositionally biased region" description="Low complexity" evidence="1">
    <location>
        <begin position="870"/>
        <end position="890"/>
    </location>
</feature>
<organism evidence="3 4">
    <name type="scientific">Claviceps pusilla</name>
    <dbReference type="NCBI Taxonomy" id="123648"/>
    <lineage>
        <taxon>Eukaryota</taxon>
        <taxon>Fungi</taxon>
        <taxon>Dikarya</taxon>
        <taxon>Ascomycota</taxon>
        <taxon>Pezizomycotina</taxon>
        <taxon>Sordariomycetes</taxon>
        <taxon>Hypocreomycetidae</taxon>
        <taxon>Hypocreales</taxon>
        <taxon>Clavicipitaceae</taxon>
        <taxon>Claviceps</taxon>
    </lineage>
</organism>
<feature type="region of interest" description="Disordered" evidence="1">
    <location>
        <begin position="960"/>
        <end position="1045"/>
    </location>
</feature>
<sequence>MAYNMTMAVLASIGTQREIIPENQVDGIATSNTSNLDATFVAPRTSMFASFAQAKPGAAPVHNPFAPVPSKGGETNPFAGFSAGSFKQTKSTKNNPFQSNDDASLSDGILGGKQKGKRGRSDGFAKTSHTKDKDGHAKPRHRDADRRNGFLAVQKPDYQGSGRATSPLGESSDAVNDVTVVPYNPADQLARKVYERLRQDGISPPSWPSQPGNPNHKQAMARFREQYETYRKKVRVSLTKAGLIDDPEKRKALSDAIEFKGICEDMCPEFEKITRITELDVVHAEKDPRTTYANTSIMVKKLARSAAGQEAPLPMDVRSVPSLRRTLDYLLDDLLRNDDNLPIVHGFLWDRTRAIRRDFSFFSSLTPEETKTQVYVLENIARFHVTSLHLLSQEGKAPEDFVEQQELEQLGKALLSLRDVYDDCGEQGIECENESEFRAYYLLFHARDPSILETLQRQWKSRHWQDSDHVRTAVSLVEALQDTHDFHGPLKAGPSLAASAAFQAYFRIVQDPQVSYTMACFAECHFPQLRRSILQIMKRALSRPKDTAKDVTAAALNEFLQFDTVQQAIDFAELHNMKFESNPEAPSDVERRILILDGRRRLPHRRLQHQYSHKMVERKRSCRPLPEVIHRTVFEDTNTGPQTNGSGAEESLFVQDDDGFQPQQAKQPLSLGGFATASSAASAGNGSSSSSGGGGGGFLQNSSSLPSSLNSGLDVAQASKSNPFGTTSSLQANSTVHNPFAPASTGSNNTASNTFASAASPFSSFLTPKKNGEGKTGAGFLGTDIQPSNNPFAAESSTTKSPFGDQENASQNTSLAAQSMFARSNGNQAAATTTITGTPAINAPFGGGKAATNLSLSMPPPPIPHPKSQPNPSSAFSTTTSQVEPTTTPSASFFPVQPQSTSILGQSSTPSPLTATLGTGPLNLTKPNDADADAAATATCSSSETPAFSGALKFSTGFATNAPSSQENSPASMAKSEPTLAAGQPAPVPNTTATTTTPSAGASSASDSAQTTVPPMSSFSNAGASTITTSPTPEPPPAPPRDLMGDFTRWFVQGDNGLLDEFQTYLIDEILGKTFATFQKEAAEKRRKEEEDRINQEVNRFRRYNLSLKYFYRWKQNARDKRLSALRRSGRDQLRAFYMAQHAAERKAKQEMAKKVAKRRAELASVNRPGEFMDMLKHKMNGGQTRQASLPRGFGLSRVASERDGVDSVVRQELSRSRSVSNASSNQSGDSLPGSLNRKVGAKTRALREMYLGKPGGFRRSLPSMSSRDSDSSSAKNGRPTSNASARWRLKAMGIEQLPDGTAVPESMARDMRSRPSYYSSLVLGSTLGESSIRRASVSGGASRTVDSPIRKMGIPTVDDGLARNKRKRTWEEGEEEGKGEDDSNNDEEEDEERGGAKAKNTGTLATCGRSKHKRIMSDAEKLTHELKAIRQELEEGREWFRSQNERLRSESRGPEMQMARFDDSIGHGV</sequence>
<dbReference type="GO" id="GO:0070390">
    <property type="term" value="C:transcription export complex 2"/>
    <property type="evidence" value="ECO:0007669"/>
    <property type="project" value="TreeGrafter"/>
</dbReference>
<feature type="compositionally biased region" description="Polar residues" evidence="1">
    <location>
        <begin position="897"/>
        <end position="917"/>
    </location>
</feature>
<evidence type="ECO:0000256" key="1">
    <source>
        <dbReference type="SAM" id="MobiDB-lite"/>
    </source>
</evidence>
<dbReference type="Pfam" id="PF03399">
    <property type="entry name" value="SAC3_GANP"/>
    <property type="match status" value="1"/>
</dbReference>